<keyword evidence="5" id="KW-0862">Zinc</keyword>
<evidence type="ECO:0000313" key="15">
    <source>
        <dbReference type="Proteomes" id="UP000050792"/>
    </source>
</evidence>
<dbReference type="FunFam" id="3.30.160.60:FF:000043">
    <property type="entry name" value="Scratch family zinc finger 2"/>
    <property type="match status" value="1"/>
</dbReference>
<protein>
    <recommendedName>
        <fullName evidence="10">Transcriptional repressor scratch 1</fullName>
    </recommendedName>
    <alternativeName>
        <fullName evidence="11">Scratch homolog 1 zinc finger protein</fullName>
    </alternativeName>
</protein>
<evidence type="ECO:0000256" key="6">
    <source>
        <dbReference type="ARBA" id="ARBA00023125"/>
    </source>
</evidence>
<evidence type="ECO:0000256" key="3">
    <source>
        <dbReference type="ARBA" id="ARBA00022737"/>
    </source>
</evidence>
<keyword evidence="15" id="KW-1185">Reference proteome</keyword>
<keyword evidence="6" id="KW-0238">DNA-binding</keyword>
<dbReference type="Pfam" id="PF00096">
    <property type="entry name" value="zf-C2H2"/>
    <property type="match status" value="4"/>
</dbReference>
<feature type="domain" description="C2H2-type" evidence="14">
    <location>
        <begin position="823"/>
        <end position="850"/>
    </location>
</feature>
<feature type="region of interest" description="Disordered" evidence="13">
    <location>
        <begin position="520"/>
        <end position="553"/>
    </location>
</feature>
<evidence type="ECO:0000256" key="13">
    <source>
        <dbReference type="SAM" id="MobiDB-lite"/>
    </source>
</evidence>
<dbReference type="AlphaFoldDB" id="A0AA85EN41"/>
<dbReference type="FunFam" id="3.30.160.60:FF:000446">
    <property type="entry name" value="Zinc finger protein"/>
    <property type="match status" value="1"/>
</dbReference>
<evidence type="ECO:0000259" key="14">
    <source>
        <dbReference type="PROSITE" id="PS50157"/>
    </source>
</evidence>
<keyword evidence="7" id="KW-0539">Nucleus</keyword>
<reference evidence="16" key="2">
    <citation type="submission" date="2023-11" db="UniProtKB">
        <authorList>
            <consortium name="WormBaseParasite"/>
        </authorList>
    </citation>
    <scope>IDENTIFICATION</scope>
</reference>
<feature type="compositionally biased region" description="Basic residues" evidence="13">
    <location>
        <begin position="649"/>
        <end position="662"/>
    </location>
</feature>
<feature type="region of interest" description="Disordered" evidence="13">
    <location>
        <begin position="192"/>
        <end position="228"/>
    </location>
</feature>
<dbReference type="PANTHER" id="PTHR24388:SF38">
    <property type="entry name" value="PROTEIN SNAIL"/>
    <property type="match status" value="1"/>
</dbReference>
<dbReference type="InterPro" id="IPR050527">
    <property type="entry name" value="Snail/Krueppel_Znf"/>
</dbReference>
<feature type="region of interest" description="Disordered" evidence="13">
    <location>
        <begin position="366"/>
        <end position="385"/>
    </location>
</feature>
<comment type="similarity">
    <text evidence="8">Belongs to the snail C2H2-type zinc-finger protein family.</text>
</comment>
<feature type="domain" description="C2H2-type" evidence="14">
    <location>
        <begin position="769"/>
        <end position="796"/>
    </location>
</feature>
<accession>A0AA85EN41</accession>
<dbReference type="PANTHER" id="PTHR24388">
    <property type="entry name" value="ZINC FINGER PROTEIN"/>
    <property type="match status" value="1"/>
</dbReference>
<evidence type="ECO:0000256" key="12">
    <source>
        <dbReference type="PROSITE-ProRule" id="PRU00042"/>
    </source>
</evidence>
<dbReference type="InterPro" id="IPR013087">
    <property type="entry name" value="Znf_C2H2_type"/>
</dbReference>
<dbReference type="FunFam" id="3.30.160.60:FF:000169">
    <property type="entry name" value="transcriptional repressor scratch 2"/>
    <property type="match status" value="1"/>
</dbReference>
<evidence type="ECO:0000313" key="16">
    <source>
        <dbReference type="WBParaSite" id="SRDH1_15680.1"/>
    </source>
</evidence>
<dbReference type="Pfam" id="PF13912">
    <property type="entry name" value="zf-C2H2_6"/>
    <property type="match status" value="1"/>
</dbReference>
<dbReference type="InterPro" id="IPR036236">
    <property type="entry name" value="Znf_C2H2_sf"/>
</dbReference>
<evidence type="ECO:0000256" key="2">
    <source>
        <dbReference type="ARBA" id="ARBA00022723"/>
    </source>
</evidence>
<sequence>MVAQPPRRLNTKILLHTRMNMLHDNSSGIYVDPDFQSNKFMMNANLADANMNTNNNDIDNNHNPFYKLFKHFPNCTSINGLNSISTNDIMPSENNVNSNSNSITSHGTSAFRTPSPIMDFMKEQFGITQSSPKQSLNNFTFPNDIYHRNTSIINEQINTQLQNTKMNITDLQSTIQLAGKLAQHFIALSNNNNNNNNNNNSMNSNFSLKSNSTDSQLGQYHHQQRQQSYEFHQPSLQRPYNCQQLIPSLVNSNHEMKLSNLNDTSNIQSLDQLTELLLYQQYYQNNNNNNKHIIPEIQCHNTSTTTNNVNKLNYNIINNNYKVSSIHLENLNQLDNSHFDETIQFTPLQSSLEESGCIDLSYNGSNKTSTNQNKQTSLIPSNNIVSSDTYSNNNVNNSIDNIEQHASESNELSKSLIQKSINELQHYSSISSFLTSTLTTGTMMMTTQTPTTISPTSFSTMTTIPTQAEIDFNSLPFPLNTDINLSSYPGTNDFFSSLLKLKISTADKLNEIFVNTATATTTSSSNNNSNTHNLKSNNNINASDDNHTNLSSMGEEYSHELPYDEYIQNQYNTNHTLNSSCSNSGSGISNKGHRNTSNKSRHHHLQEHMTNDLTRAKNRKSGFQPGVTVGYTYDAFFISDGRSRKRVKNAHIKQSKLQKRQSYRSNNDDTSLQLISPQSNITNTSRSCSLDDLSNCTNEERVINNTLNNNSSQSHLSSITSSSTSLLVTLNETQTQRYSCPDCGKNYATSSNLSRHKQTHRSLDSQSARKCPQCGKAYVSMPALSMHLLTHDLKHQCDICGKAFSRPWLLQGHRRAHTGEKPYGCAHCGRAFADRSNLRAHMQTHSGMKQFECKQCHKNFALKSYLNKHLESGCMNKSDWSVMNSSLTSEEKSYFSPEPSEKLSKMEFHQQSDLSWSVTKLIN</sequence>
<evidence type="ECO:0000256" key="10">
    <source>
        <dbReference type="ARBA" id="ARBA00071743"/>
    </source>
</evidence>
<feature type="compositionally biased region" description="Polar residues" evidence="13">
    <location>
        <begin position="663"/>
        <end position="673"/>
    </location>
</feature>
<keyword evidence="3" id="KW-0677">Repeat</keyword>
<dbReference type="GO" id="GO:0005634">
    <property type="term" value="C:nucleus"/>
    <property type="evidence" value="ECO:0007669"/>
    <property type="project" value="UniProtKB-SubCell"/>
</dbReference>
<comment type="subcellular location">
    <subcellularLocation>
        <location evidence="1">Nucleus</location>
    </subcellularLocation>
</comment>
<name>A0AA85EN41_9TREM</name>
<feature type="domain" description="C2H2-type" evidence="14">
    <location>
        <begin position="851"/>
        <end position="878"/>
    </location>
</feature>
<evidence type="ECO:0000256" key="8">
    <source>
        <dbReference type="ARBA" id="ARBA00037948"/>
    </source>
</evidence>
<dbReference type="GO" id="GO:0000981">
    <property type="term" value="F:DNA-binding transcription factor activity, RNA polymerase II-specific"/>
    <property type="evidence" value="ECO:0007669"/>
    <property type="project" value="TreeGrafter"/>
</dbReference>
<feature type="compositionally biased region" description="Low complexity" evidence="13">
    <location>
        <begin position="520"/>
        <end position="541"/>
    </location>
</feature>
<dbReference type="PROSITE" id="PS50157">
    <property type="entry name" value="ZINC_FINGER_C2H2_2"/>
    <property type="match status" value="5"/>
</dbReference>
<reference evidence="15" key="1">
    <citation type="submission" date="2022-06" db="EMBL/GenBank/DDBJ databases">
        <authorList>
            <person name="Berger JAMES D."/>
            <person name="Berger JAMES D."/>
        </authorList>
    </citation>
    <scope>NUCLEOTIDE SEQUENCE [LARGE SCALE GENOMIC DNA]</scope>
</reference>
<feature type="region of interest" description="Disordered" evidence="13">
    <location>
        <begin position="577"/>
        <end position="606"/>
    </location>
</feature>
<feature type="compositionally biased region" description="Polar residues" evidence="13">
    <location>
        <begin position="366"/>
        <end position="384"/>
    </location>
</feature>
<dbReference type="Proteomes" id="UP000050792">
    <property type="component" value="Unassembled WGS sequence"/>
</dbReference>
<dbReference type="WBParaSite" id="SRDH1_15680.1">
    <property type="protein sequence ID" value="SRDH1_15680.1"/>
    <property type="gene ID" value="SRDH1_15680"/>
</dbReference>
<dbReference type="PROSITE" id="PS00028">
    <property type="entry name" value="ZINC_FINGER_C2H2_1"/>
    <property type="match status" value="4"/>
</dbReference>
<dbReference type="GO" id="GO:0000978">
    <property type="term" value="F:RNA polymerase II cis-regulatory region sequence-specific DNA binding"/>
    <property type="evidence" value="ECO:0007669"/>
    <property type="project" value="TreeGrafter"/>
</dbReference>
<dbReference type="SMART" id="SM00355">
    <property type="entry name" value="ZnF_C2H2"/>
    <property type="match status" value="5"/>
</dbReference>
<dbReference type="GO" id="GO:0008270">
    <property type="term" value="F:zinc ion binding"/>
    <property type="evidence" value="ECO:0007669"/>
    <property type="project" value="UniProtKB-KW"/>
</dbReference>
<proteinExistence type="inferred from homology"/>
<dbReference type="Gene3D" id="3.30.160.60">
    <property type="entry name" value="Classic Zinc Finger"/>
    <property type="match status" value="4"/>
</dbReference>
<dbReference type="SUPFAM" id="SSF57667">
    <property type="entry name" value="beta-beta-alpha zinc fingers"/>
    <property type="match status" value="3"/>
</dbReference>
<feature type="region of interest" description="Disordered" evidence="13">
    <location>
        <begin position="649"/>
        <end position="673"/>
    </location>
</feature>
<keyword evidence="4 12" id="KW-0863">Zinc-finger</keyword>
<evidence type="ECO:0000256" key="4">
    <source>
        <dbReference type="ARBA" id="ARBA00022771"/>
    </source>
</evidence>
<evidence type="ECO:0000256" key="7">
    <source>
        <dbReference type="ARBA" id="ARBA00023242"/>
    </source>
</evidence>
<keyword evidence="2" id="KW-0479">Metal-binding</keyword>
<feature type="domain" description="C2H2-type" evidence="14">
    <location>
        <begin position="795"/>
        <end position="822"/>
    </location>
</feature>
<comment type="subunit">
    <text evidence="9">Interacts (via SNAG domain) with LIMD1 (via LIM domains), WTIP (via LIM domains) and AJUBA (via LIM domains).</text>
</comment>
<evidence type="ECO:0000256" key="11">
    <source>
        <dbReference type="ARBA" id="ARBA00083685"/>
    </source>
</evidence>
<dbReference type="FunFam" id="3.30.160.60:FF:000207">
    <property type="entry name" value="zinc finger protein SNAI2"/>
    <property type="match status" value="1"/>
</dbReference>
<feature type="compositionally biased region" description="Basic residues" evidence="13">
    <location>
        <begin position="591"/>
        <end position="605"/>
    </location>
</feature>
<feature type="domain" description="C2H2-type" evidence="14">
    <location>
        <begin position="738"/>
        <end position="765"/>
    </location>
</feature>
<feature type="compositionally biased region" description="Low complexity" evidence="13">
    <location>
        <begin position="578"/>
        <end position="590"/>
    </location>
</feature>
<evidence type="ECO:0000256" key="5">
    <source>
        <dbReference type="ARBA" id="ARBA00022833"/>
    </source>
</evidence>
<evidence type="ECO:0000256" key="1">
    <source>
        <dbReference type="ARBA" id="ARBA00004123"/>
    </source>
</evidence>
<evidence type="ECO:0000256" key="9">
    <source>
        <dbReference type="ARBA" id="ARBA00064979"/>
    </source>
</evidence>
<organism evidence="15 16">
    <name type="scientific">Schistosoma rodhaini</name>
    <dbReference type="NCBI Taxonomy" id="6188"/>
    <lineage>
        <taxon>Eukaryota</taxon>
        <taxon>Metazoa</taxon>
        <taxon>Spiralia</taxon>
        <taxon>Lophotrochozoa</taxon>
        <taxon>Platyhelminthes</taxon>
        <taxon>Trematoda</taxon>
        <taxon>Digenea</taxon>
        <taxon>Strigeidida</taxon>
        <taxon>Schistosomatoidea</taxon>
        <taxon>Schistosomatidae</taxon>
        <taxon>Schistosoma</taxon>
    </lineage>
</organism>